<proteinExistence type="predicted"/>
<evidence type="ECO:0000256" key="1">
    <source>
        <dbReference type="SAM" id="Phobius"/>
    </source>
</evidence>
<protein>
    <recommendedName>
        <fullName evidence="2">PH domain-containing protein</fullName>
    </recommendedName>
</protein>
<name>A0ABY7PNG5_9BACT</name>
<evidence type="ECO:0000259" key="2">
    <source>
        <dbReference type="Pfam" id="PF26566"/>
    </source>
</evidence>
<evidence type="ECO:0000313" key="3">
    <source>
        <dbReference type="EMBL" id="WBO84522.1"/>
    </source>
</evidence>
<dbReference type="RefSeq" id="WP_270127067.1">
    <property type="nucleotide sequence ID" value="NZ_CP115396.1"/>
</dbReference>
<dbReference type="Pfam" id="PF26566">
    <property type="entry name" value="PH_40"/>
    <property type="match status" value="1"/>
</dbReference>
<dbReference type="Proteomes" id="UP001211872">
    <property type="component" value="Chromosome"/>
</dbReference>
<keyword evidence="1" id="KW-0812">Transmembrane</keyword>
<feature type="transmembrane region" description="Helical" evidence="1">
    <location>
        <begin position="48"/>
        <end position="70"/>
    </location>
</feature>
<sequence length="199" mass="22804">MKTISLLRPLLEFGGALLLLLVGLRVVTGLFGTKRATYQVTFGRQLALLFWPLLCLSMGLPFLASFLFAGTLSGFELVLLLVFSALVLGFATPALLLHLHYYLRNHATALVFEPKHNQLEVYEHGQRIPFERADILQVEYVRCSSQRLFWSNYEYLQLHLRSGQVLTLSSLMLKLAPLAAFLRNTNFRTRDKWFCIIQR</sequence>
<keyword evidence="4" id="KW-1185">Reference proteome</keyword>
<gene>
    <name evidence="3" type="ORF">O9Z63_19415</name>
</gene>
<dbReference type="EMBL" id="CP115396">
    <property type="protein sequence ID" value="WBO84522.1"/>
    <property type="molecule type" value="Genomic_DNA"/>
</dbReference>
<evidence type="ECO:0000313" key="4">
    <source>
        <dbReference type="Proteomes" id="UP001211872"/>
    </source>
</evidence>
<keyword evidence="1" id="KW-1133">Transmembrane helix</keyword>
<organism evidence="3 4">
    <name type="scientific">Hymenobacter yonginensis</name>
    <dbReference type="NCBI Taxonomy" id="748197"/>
    <lineage>
        <taxon>Bacteria</taxon>
        <taxon>Pseudomonadati</taxon>
        <taxon>Bacteroidota</taxon>
        <taxon>Cytophagia</taxon>
        <taxon>Cytophagales</taxon>
        <taxon>Hymenobacteraceae</taxon>
        <taxon>Hymenobacter</taxon>
    </lineage>
</organism>
<reference evidence="3 4" key="1">
    <citation type="journal article" date="2011" name="Int. J. Syst. Evol. Microbiol.">
        <title>Hymenobacter yonginensis sp. nov., isolated from a mesotrophic artificial lake.</title>
        <authorList>
            <person name="Joung Y."/>
            <person name="Cho S.H."/>
            <person name="Kim H."/>
            <person name="Kim S.B."/>
            <person name="Joh K."/>
        </authorList>
    </citation>
    <scope>NUCLEOTIDE SEQUENCE [LARGE SCALE GENOMIC DNA]</scope>
    <source>
        <strain evidence="3 4">KCTC 22745</strain>
    </source>
</reference>
<feature type="domain" description="PH" evidence="2">
    <location>
        <begin position="37"/>
        <end position="180"/>
    </location>
</feature>
<feature type="transmembrane region" description="Helical" evidence="1">
    <location>
        <begin position="77"/>
        <end position="103"/>
    </location>
</feature>
<accession>A0ABY7PNG5</accession>
<keyword evidence="1" id="KW-0472">Membrane</keyword>
<dbReference type="InterPro" id="IPR058916">
    <property type="entry name" value="PH_40"/>
</dbReference>